<accession>A0ABN1GAX9</accession>
<feature type="transmembrane region" description="Helical" evidence="2">
    <location>
        <begin position="75"/>
        <end position="97"/>
    </location>
</feature>
<protein>
    <recommendedName>
        <fullName evidence="5">PH domain-containing protein</fullName>
    </recommendedName>
</protein>
<dbReference type="NCBIfam" id="NF040894">
    <property type="entry name" value="puhB_PGC"/>
    <property type="match status" value="1"/>
</dbReference>
<dbReference type="EMBL" id="BAAAFZ010000120">
    <property type="protein sequence ID" value="GAA0607654.1"/>
    <property type="molecule type" value="Genomic_DNA"/>
</dbReference>
<feature type="transmembrane region" description="Helical" evidence="2">
    <location>
        <begin position="109"/>
        <end position="129"/>
    </location>
</feature>
<evidence type="ECO:0000313" key="3">
    <source>
        <dbReference type="EMBL" id="GAA0607654.1"/>
    </source>
</evidence>
<sequence>MTIIREHENEPVPGLPERLPDGERVLWQGAPRWQALARRAFHVRVIAIYFAALAVWSGWSAHAEGADAGTLAADALWLALVASLPIGTLLAMSLFSARTTLYTVTDRRLVLRVGVALPMAVNIPLGAVASAGVRRCADGTGDIALSLLPSHRASFVALWPHVRPWRFSKPEPLLRGLVDADAAAQALAKALAASAALEPAAAEPASAPPARAPSRPRPGMEPSGASAGAVAA</sequence>
<feature type="transmembrane region" description="Helical" evidence="2">
    <location>
        <begin position="41"/>
        <end position="59"/>
    </location>
</feature>
<reference evidence="3 4" key="1">
    <citation type="journal article" date="2019" name="Int. J. Syst. Evol. Microbiol.">
        <title>The Global Catalogue of Microorganisms (GCM) 10K type strain sequencing project: providing services to taxonomists for standard genome sequencing and annotation.</title>
        <authorList>
            <consortium name="The Broad Institute Genomics Platform"/>
            <consortium name="The Broad Institute Genome Sequencing Center for Infectious Disease"/>
            <person name="Wu L."/>
            <person name="Ma J."/>
        </authorList>
    </citation>
    <scope>NUCLEOTIDE SEQUENCE [LARGE SCALE GENOMIC DNA]</scope>
    <source>
        <strain evidence="3 4">JCM 9933</strain>
    </source>
</reference>
<keyword evidence="2" id="KW-1133">Transmembrane helix</keyword>
<dbReference type="InterPro" id="IPR054839">
    <property type="entry name" value="puhB_PGC"/>
</dbReference>
<keyword evidence="4" id="KW-1185">Reference proteome</keyword>
<evidence type="ECO:0000256" key="2">
    <source>
        <dbReference type="SAM" id="Phobius"/>
    </source>
</evidence>
<evidence type="ECO:0008006" key="5">
    <source>
        <dbReference type="Google" id="ProtNLM"/>
    </source>
</evidence>
<comment type="caution">
    <text evidence="3">The sequence shown here is derived from an EMBL/GenBank/DDBJ whole genome shotgun (WGS) entry which is preliminary data.</text>
</comment>
<keyword evidence="2" id="KW-0472">Membrane</keyword>
<organism evidence="3 4">
    <name type="scientific">Craurococcus roseus</name>
    <dbReference type="NCBI Taxonomy" id="77585"/>
    <lineage>
        <taxon>Bacteria</taxon>
        <taxon>Pseudomonadati</taxon>
        <taxon>Pseudomonadota</taxon>
        <taxon>Alphaproteobacteria</taxon>
        <taxon>Acetobacterales</taxon>
        <taxon>Acetobacteraceae</taxon>
        <taxon>Craurococcus</taxon>
    </lineage>
</organism>
<dbReference type="RefSeq" id="WP_343898265.1">
    <property type="nucleotide sequence ID" value="NZ_BAAAFZ010000120.1"/>
</dbReference>
<evidence type="ECO:0000256" key="1">
    <source>
        <dbReference type="SAM" id="MobiDB-lite"/>
    </source>
</evidence>
<feature type="region of interest" description="Disordered" evidence="1">
    <location>
        <begin position="200"/>
        <end position="232"/>
    </location>
</feature>
<keyword evidence="2" id="KW-0812">Transmembrane</keyword>
<name>A0ABN1GAX9_9PROT</name>
<gene>
    <name evidence="3" type="ORF">GCM10009416_50750</name>
</gene>
<proteinExistence type="predicted"/>
<evidence type="ECO:0000313" key="4">
    <source>
        <dbReference type="Proteomes" id="UP001501588"/>
    </source>
</evidence>
<dbReference type="Proteomes" id="UP001501588">
    <property type="component" value="Unassembled WGS sequence"/>
</dbReference>